<dbReference type="PROSITE" id="PS00211">
    <property type="entry name" value="ABC_TRANSPORTER_1"/>
    <property type="match status" value="2"/>
</dbReference>
<evidence type="ECO:0000256" key="9">
    <source>
        <dbReference type="ARBA" id="ARBA00023180"/>
    </source>
</evidence>
<dbReference type="GO" id="GO:0005524">
    <property type="term" value="F:ATP binding"/>
    <property type="evidence" value="ECO:0007669"/>
    <property type="project" value="UniProtKB-KW"/>
</dbReference>
<evidence type="ECO:0000256" key="5">
    <source>
        <dbReference type="ARBA" id="ARBA00022741"/>
    </source>
</evidence>
<feature type="transmembrane region" description="Helical" evidence="11">
    <location>
        <begin position="117"/>
        <end position="136"/>
    </location>
</feature>
<dbReference type="InterPro" id="IPR036640">
    <property type="entry name" value="ABC1_TM_sf"/>
</dbReference>
<dbReference type="FunFam" id="3.40.50.300:FF:000630">
    <property type="entry name" value="ATP-binding cassette (ABC) transporter, putative"/>
    <property type="match status" value="1"/>
</dbReference>
<keyword evidence="8 11" id="KW-0472">Membrane</keyword>
<dbReference type="Gene3D" id="3.40.50.300">
    <property type="entry name" value="P-loop containing nucleotide triphosphate hydrolases"/>
    <property type="match status" value="2"/>
</dbReference>
<evidence type="ECO:0000256" key="6">
    <source>
        <dbReference type="ARBA" id="ARBA00022840"/>
    </source>
</evidence>
<comment type="subcellular location">
    <subcellularLocation>
        <location evidence="1">Membrane</location>
        <topology evidence="1">Multi-pass membrane protein</topology>
    </subcellularLocation>
</comment>
<dbReference type="GO" id="GO:0016020">
    <property type="term" value="C:membrane"/>
    <property type="evidence" value="ECO:0007669"/>
    <property type="project" value="UniProtKB-SubCell"/>
</dbReference>
<dbReference type="InterPro" id="IPR011527">
    <property type="entry name" value="ABC1_TM_dom"/>
</dbReference>
<evidence type="ECO:0000256" key="4">
    <source>
        <dbReference type="ARBA" id="ARBA00022737"/>
    </source>
</evidence>
<dbReference type="CDD" id="cd03244">
    <property type="entry name" value="ABCC_MRP_domain2"/>
    <property type="match status" value="1"/>
</dbReference>
<dbReference type="PANTHER" id="PTHR24223">
    <property type="entry name" value="ATP-BINDING CASSETTE SUB-FAMILY C"/>
    <property type="match status" value="1"/>
</dbReference>
<dbReference type="SUPFAM" id="SSF52540">
    <property type="entry name" value="P-loop containing nucleoside triphosphate hydrolases"/>
    <property type="match status" value="2"/>
</dbReference>
<dbReference type="SMART" id="SM00382">
    <property type="entry name" value="AAA"/>
    <property type="match status" value="2"/>
</dbReference>
<evidence type="ECO:0000313" key="12">
    <source>
        <dbReference type="EMBL" id="KAE8254429.1"/>
    </source>
</evidence>
<keyword evidence="2" id="KW-0813">Transport</keyword>
<feature type="transmembrane region" description="Helical" evidence="11">
    <location>
        <begin position="563"/>
        <end position="591"/>
    </location>
</feature>
<feature type="transmembrane region" description="Helical" evidence="11">
    <location>
        <begin position="1096"/>
        <end position="1117"/>
    </location>
</feature>
<keyword evidence="9" id="KW-0325">Glycoprotein</keyword>
<dbReference type="InterPro" id="IPR003593">
    <property type="entry name" value="AAA+_ATPase"/>
</dbReference>
<evidence type="ECO:0000313" key="13">
    <source>
        <dbReference type="Proteomes" id="UP000077521"/>
    </source>
</evidence>
<feature type="region of interest" description="Disordered" evidence="10">
    <location>
        <begin position="921"/>
        <end position="942"/>
    </location>
</feature>
<feature type="transmembrane region" description="Helical" evidence="11">
    <location>
        <begin position="37"/>
        <end position="55"/>
    </location>
</feature>
<dbReference type="InterPro" id="IPR044746">
    <property type="entry name" value="ABCC_6TM_D1"/>
</dbReference>
<dbReference type="SUPFAM" id="SSF90123">
    <property type="entry name" value="ABC transporter transmembrane region"/>
    <property type="match status" value="2"/>
</dbReference>
<keyword evidence="3 11" id="KW-0812">Transmembrane</keyword>
<evidence type="ECO:0000256" key="8">
    <source>
        <dbReference type="ARBA" id="ARBA00023136"/>
    </source>
</evidence>
<feature type="transmembrane region" description="Helical" evidence="11">
    <location>
        <begin position="1022"/>
        <end position="1050"/>
    </location>
</feature>
<dbReference type="InterPro" id="IPR044726">
    <property type="entry name" value="ABCC_6TM_D2"/>
</dbReference>
<comment type="caution">
    <text evidence="12">The sequence shown here is derived from an EMBL/GenBank/DDBJ whole genome shotgun (WGS) entry which is preliminary data.</text>
</comment>
<feature type="transmembrane region" description="Helical" evidence="11">
    <location>
        <begin position="611"/>
        <end position="631"/>
    </location>
</feature>
<dbReference type="Proteomes" id="UP000077521">
    <property type="component" value="Unassembled WGS sequence"/>
</dbReference>
<feature type="transmembrane region" description="Helical" evidence="11">
    <location>
        <begin position="487"/>
        <end position="508"/>
    </location>
</feature>
<dbReference type="InterPro" id="IPR017871">
    <property type="entry name" value="ABC_transporter-like_CS"/>
</dbReference>
<name>A0A177TNU1_9BASI</name>
<feature type="transmembrane region" description="Helical" evidence="11">
    <location>
        <begin position="378"/>
        <end position="399"/>
    </location>
</feature>
<dbReference type="CDD" id="cd18579">
    <property type="entry name" value="ABC_6TM_ABCC_D1"/>
    <property type="match status" value="1"/>
</dbReference>
<keyword evidence="13" id="KW-1185">Reference proteome</keyword>
<dbReference type="InterPro" id="IPR050173">
    <property type="entry name" value="ABC_transporter_C-like"/>
</dbReference>
<keyword evidence="6" id="KW-0067">ATP-binding</keyword>
<dbReference type="Pfam" id="PF00005">
    <property type="entry name" value="ABC_tran"/>
    <property type="match status" value="2"/>
</dbReference>
<feature type="transmembrane region" description="Helical" evidence="11">
    <location>
        <begin position="1208"/>
        <end position="1230"/>
    </location>
</feature>
<keyword evidence="4" id="KW-0677">Repeat</keyword>
<feature type="transmembrane region" description="Helical" evidence="11">
    <location>
        <begin position="156"/>
        <end position="176"/>
    </location>
</feature>
<dbReference type="CDD" id="cd18580">
    <property type="entry name" value="ABC_6TM_ABCC_D2"/>
    <property type="match status" value="1"/>
</dbReference>
<feature type="transmembrane region" description="Helical" evidence="11">
    <location>
        <begin position="984"/>
        <end position="1002"/>
    </location>
</feature>
<feature type="compositionally biased region" description="Acidic residues" evidence="10">
    <location>
        <begin position="930"/>
        <end position="942"/>
    </location>
</feature>
<protein>
    <submittedName>
        <fullName evidence="12">Uncharacterized protein</fullName>
    </submittedName>
</protein>
<dbReference type="FunFam" id="1.20.1560.10:FF:000013">
    <property type="entry name" value="ABC transporter C family member 2"/>
    <property type="match status" value="1"/>
</dbReference>
<dbReference type="EMBL" id="LWDF02000191">
    <property type="protein sequence ID" value="KAE8254429.1"/>
    <property type="molecule type" value="Genomic_DNA"/>
</dbReference>
<feature type="transmembrane region" description="Helical" evidence="11">
    <location>
        <begin position="463"/>
        <end position="481"/>
    </location>
</feature>
<evidence type="ECO:0000256" key="11">
    <source>
        <dbReference type="SAM" id="Phobius"/>
    </source>
</evidence>
<organism evidence="12 13">
    <name type="scientific">Tilletia indica</name>
    <dbReference type="NCBI Taxonomy" id="43049"/>
    <lineage>
        <taxon>Eukaryota</taxon>
        <taxon>Fungi</taxon>
        <taxon>Dikarya</taxon>
        <taxon>Basidiomycota</taxon>
        <taxon>Ustilaginomycotina</taxon>
        <taxon>Exobasidiomycetes</taxon>
        <taxon>Tilletiales</taxon>
        <taxon>Tilletiaceae</taxon>
        <taxon>Tilletia</taxon>
    </lineage>
</organism>
<evidence type="ECO:0000256" key="3">
    <source>
        <dbReference type="ARBA" id="ARBA00022692"/>
    </source>
</evidence>
<dbReference type="GO" id="GO:0016887">
    <property type="term" value="F:ATP hydrolysis activity"/>
    <property type="evidence" value="ECO:0007669"/>
    <property type="project" value="InterPro"/>
</dbReference>
<dbReference type="InterPro" id="IPR003439">
    <property type="entry name" value="ABC_transporter-like_ATP-bd"/>
</dbReference>
<reference evidence="12" key="1">
    <citation type="submission" date="2016-04" db="EMBL/GenBank/DDBJ databases">
        <authorList>
            <person name="Nguyen H.D."/>
            <person name="Samba Siva P."/>
            <person name="Cullis J."/>
            <person name="Levesque C.A."/>
            <person name="Hambleton S."/>
        </authorList>
    </citation>
    <scope>NUCLEOTIDE SEQUENCE</scope>
    <source>
        <strain evidence="12">DAOMC 236416</strain>
    </source>
</reference>
<dbReference type="InterPro" id="IPR027417">
    <property type="entry name" value="P-loop_NTPase"/>
</dbReference>
<keyword evidence="5" id="KW-0547">Nucleotide-binding</keyword>
<sequence length="1557" mass="171086">MADPTSPSSTICVDGTSFGPSSECRGFDFSTLFENTLLVLVPNLLFIGLFLVIRLPHLLRKTRVRPPLQPSNPKQRALATLGLPRTTYVHSSSRDFRILDRPIDANTLPIRSDWLGLARILFALVGVILAAVLLGLGQTELAKDPDTYAALGGWSFTMAQSLQLIGAITLAVAVWVERLYTRGGSFLVPFFILSSILFDGARLRTLNMIDIPAGNGPFVQHSLRITSFFRVLAASLGIKVILLVTESVNTDSGETDEARATWFNRLGFFWLFPLMSTGVRRALQMDDLPQLDDSYSTAHLSHYFTATWKFSEQAKRRKQGKRTVSFLWSIVKAFPYVAYGPILSKLVITAITLAQPYLISNVIRFVESWGLQSAGGPPAQPVALGWALAGAFALCYSVNALGQGVFYWIATQNGVTLRGLLIGQLYAKSLRIHMAETGTLGSAGAVNLMSADVERIISAVHPFHELWSGIVTIAIGLYILYTVIGALFVVPLVVTILLLCGGSLGINLGKWQKEWSERTEQRLAVTSSMVNNMKAVKMSGLEAFFQRKLTGLREAEMNSLSKYLMTLANVVFVANIGQGTLLVSTFAALAITVRVHPNFSHPFDQNTVFTALSALNVVTFPVLMLGQNFAMSFMAAASFKRVESFLLMDEKEADADFKYDEADKSSEHSDDPKSSEKSVIKCEDATMQWDLKGDAVLQDVTIDFRTGITMVIGPLSSGKSTLLSAVLAEPYITSGKVITPAQNSVRKPIAYSSQDCWVQETLSIRANIIFHSDQRFDQGWYDTVVAACCLNEDFATFALGDKRLAKSLSGGQRQRISLARAVYAREADLVVLDDPFCALDGETEARTWANLFQHPTGLLRNKTVVLASNTLHRLKDVDWIVRLGDGKVLQQGPPAQVKLSEEEIRDLETAQKTVSEAIKKGKKVKAGNDKDEDADGDEDTEMTVEVDPNFELDKDGNVIEEVGVGRILYKYYGFWLKCASPMRFGVMLVCFILANAGTWGMQGYLQRWTLRSDQSKQENFGALLGGLFALLAVYLMFEGIDIYLAIGIISPRAGRKLHRRLLQGVLSAPLAFFESRSSGQILNRFSQDLMAADSQWMMFLAAFLACLLGVIGAVILMVISAPYLLIVVAVVAVAVFLIRCYYLPNSRQLRRLEMSSKSPLYTLFGDSTTGLAVIRAFGRQKTLSDMCRTYTDTSQRPHYALEACRRWLLVYTNLCAMVTNSALVLIVVGIRSSRTASVVGVALAQTVNLSVMLTAVITTWCEAEIAGVVFERLYEFSHTPSEEVGSNGKIPSSFEDGKDEEKYSPASAIRWKPGTVDFKDVVLSYTSGEGEPVLKSLSFSLNPGEHLGICGRTGSGKSTILLALLRMVERQSGEIRLGGQSIDSYELHQLRQAVAVVGQDPLIVNGASVRQNLTLEGELPEDRIWQVLKNVRLAEYVKTLPEGLDTILDHKKARLSQGQRQLLAIARVLLNPKQVVVLDEVSSAIDEETDELIQGLLRTELHSSTVISIAHRTAAIVNFDRVMVLGGGKILEMDTPSALLARPDSAFRALAKHQGVV</sequence>
<keyword evidence="7 11" id="KW-1133">Transmembrane helix</keyword>
<evidence type="ECO:0000256" key="1">
    <source>
        <dbReference type="ARBA" id="ARBA00004141"/>
    </source>
</evidence>
<evidence type="ECO:0000256" key="10">
    <source>
        <dbReference type="SAM" id="MobiDB-lite"/>
    </source>
</evidence>
<dbReference type="PROSITE" id="PS50893">
    <property type="entry name" value="ABC_TRANSPORTER_2"/>
    <property type="match status" value="2"/>
</dbReference>
<proteinExistence type="predicted"/>
<dbReference type="Gene3D" id="1.20.1560.10">
    <property type="entry name" value="ABC transporter type 1, transmembrane domain"/>
    <property type="match status" value="2"/>
</dbReference>
<reference evidence="12" key="2">
    <citation type="journal article" date="2019" name="IMA Fungus">
        <title>Genome sequencing and comparison of five Tilletia species to identify candidate genes for the detection of regulated species infecting wheat.</title>
        <authorList>
            <person name="Nguyen H.D.T."/>
            <person name="Sultana T."/>
            <person name="Kesanakurti P."/>
            <person name="Hambleton S."/>
        </authorList>
    </citation>
    <scope>NUCLEOTIDE SEQUENCE</scope>
    <source>
        <strain evidence="12">DAOMC 236416</strain>
    </source>
</reference>
<feature type="transmembrane region" description="Helical" evidence="11">
    <location>
        <begin position="323"/>
        <end position="340"/>
    </location>
</feature>
<dbReference type="PANTHER" id="PTHR24223:SF399">
    <property type="entry name" value="ABC TRANSPORTER ATNG"/>
    <property type="match status" value="1"/>
</dbReference>
<evidence type="ECO:0000256" key="2">
    <source>
        <dbReference type="ARBA" id="ARBA00022448"/>
    </source>
</evidence>
<dbReference type="Pfam" id="PF00664">
    <property type="entry name" value="ABC_membrane"/>
    <property type="match status" value="2"/>
</dbReference>
<accession>A0A177TNU1</accession>
<evidence type="ECO:0000256" key="7">
    <source>
        <dbReference type="ARBA" id="ARBA00022989"/>
    </source>
</evidence>
<dbReference type="GO" id="GO:0140359">
    <property type="term" value="F:ABC-type transporter activity"/>
    <property type="evidence" value="ECO:0007669"/>
    <property type="project" value="InterPro"/>
</dbReference>
<dbReference type="PROSITE" id="PS50929">
    <property type="entry name" value="ABC_TM1F"/>
    <property type="match status" value="2"/>
</dbReference>
<feature type="transmembrane region" description="Helical" evidence="11">
    <location>
        <begin position="1123"/>
        <end position="1142"/>
    </location>
</feature>
<gene>
    <name evidence="12" type="ORF">A4X13_0g3421</name>
</gene>